<dbReference type="PRINTS" id="PR00990">
    <property type="entry name" value="RIBOKINASE"/>
</dbReference>
<dbReference type="PROSITE" id="PS00584">
    <property type="entry name" value="PFKB_KINASES_2"/>
    <property type="match status" value="1"/>
</dbReference>
<dbReference type="GO" id="GO:0005524">
    <property type="term" value="F:ATP binding"/>
    <property type="evidence" value="ECO:0007669"/>
    <property type="project" value="UniProtKB-KW"/>
</dbReference>
<evidence type="ECO:0000256" key="3">
    <source>
        <dbReference type="ARBA" id="ARBA00022741"/>
    </source>
</evidence>
<dbReference type="GO" id="GO:0008865">
    <property type="term" value="F:fructokinase activity"/>
    <property type="evidence" value="ECO:0007669"/>
    <property type="project" value="UniProtKB-ARBA"/>
</dbReference>
<keyword evidence="2 6" id="KW-0808">Transferase</keyword>
<proteinExistence type="inferred from homology"/>
<keyword evidence="9" id="KW-1185">Reference proteome</keyword>
<evidence type="ECO:0000256" key="2">
    <source>
        <dbReference type="ARBA" id="ARBA00022679"/>
    </source>
</evidence>
<accession>A0A317KZK7</accession>
<evidence type="ECO:0000256" key="6">
    <source>
        <dbReference type="RuleBase" id="RU003704"/>
    </source>
</evidence>
<keyword evidence="5" id="KW-0067">ATP-binding</keyword>
<comment type="similarity">
    <text evidence="1 6">Belongs to the carbohydrate kinase PfkB family.</text>
</comment>
<dbReference type="InterPro" id="IPR050306">
    <property type="entry name" value="PfkB_Carbo_kinase"/>
</dbReference>
<dbReference type="Proteomes" id="UP000245624">
    <property type="component" value="Unassembled WGS sequence"/>
</dbReference>
<keyword evidence="4 6" id="KW-0418">Kinase</keyword>
<dbReference type="GO" id="GO:0006000">
    <property type="term" value="P:fructose metabolic process"/>
    <property type="evidence" value="ECO:0007669"/>
    <property type="project" value="UniProtKB-ARBA"/>
</dbReference>
<evidence type="ECO:0000256" key="5">
    <source>
        <dbReference type="ARBA" id="ARBA00022840"/>
    </source>
</evidence>
<dbReference type="RefSeq" id="WP_109985491.1">
    <property type="nucleotide sequence ID" value="NZ_QGTD01000019.1"/>
</dbReference>
<evidence type="ECO:0000256" key="4">
    <source>
        <dbReference type="ARBA" id="ARBA00022777"/>
    </source>
</evidence>
<evidence type="ECO:0000313" key="8">
    <source>
        <dbReference type="EMBL" id="PWU67089.1"/>
    </source>
</evidence>
<evidence type="ECO:0000256" key="1">
    <source>
        <dbReference type="ARBA" id="ARBA00010688"/>
    </source>
</evidence>
<dbReference type="CDD" id="cd01166">
    <property type="entry name" value="KdgK"/>
    <property type="match status" value="1"/>
</dbReference>
<evidence type="ECO:0000259" key="7">
    <source>
        <dbReference type="Pfam" id="PF00294"/>
    </source>
</evidence>
<dbReference type="SUPFAM" id="SSF53613">
    <property type="entry name" value="Ribokinase-like"/>
    <property type="match status" value="1"/>
</dbReference>
<evidence type="ECO:0000313" key="9">
    <source>
        <dbReference type="Proteomes" id="UP000245624"/>
    </source>
</evidence>
<name>A0A317KZK7_9BACI</name>
<dbReference type="Pfam" id="PF00294">
    <property type="entry name" value="PfkB"/>
    <property type="match status" value="1"/>
</dbReference>
<sequence length="317" mass="34438">MDVVTLGETMVLFTPESSGLLRYANTFSKKIGGAESNFAIGLSRLGYQTGWISKVGNDEFGKAILSFLKGECVDVSHVHTDESAPTGIYFKEFRNSANVRVQYYRSGSAASKMAPSDIDENYIAKAKYLHITGITPALSTSCYQAIKEAIRIAKSKDLQVVFDPNLREKLWPSKEKAQQVMLEIAAEADIILPGLSEATYLFGEKGPDQLAKCFLDLGAETVILKAGKEGTYYYTAEQSGFVESFSVDQVVDPVGAGDGFAAGFISGLLDELPLMKAVKRGNAVGAMVTMVNGDVEGLPEKDEIEHFIQPNKEDVSR</sequence>
<keyword evidence="3" id="KW-0547">Nucleotide-binding</keyword>
<dbReference type="InterPro" id="IPR002173">
    <property type="entry name" value="Carboh/pur_kinase_PfkB_CS"/>
</dbReference>
<reference evidence="8 9" key="1">
    <citation type="submission" date="2018-05" db="EMBL/GenBank/DDBJ databases">
        <title>Genomic analysis of Gracilibacillus dipsosauri DD1 reveals novel features of a salt-tolerant amylase.</title>
        <authorList>
            <person name="Deutch C.E."/>
            <person name="Yang S."/>
        </authorList>
    </citation>
    <scope>NUCLEOTIDE SEQUENCE [LARGE SCALE GENOMIC DNA]</scope>
    <source>
        <strain evidence="8 9">DD1</strain>
    </source>
</reference>
<organism evidence="8 9">
    <name type="scientific">Gracilibacillus dipsosauri</name>
    <dbReference type="NCBI Taxonomy" id="178340"/>
    <lineage>
        <taxon>Bacteria</taxon>
        <taxon>Bacillati</taxon>
        <taxon>Bacillota</taxon>
        <taxon>Bacilli</taxon>
        <taxon>Bacillales</taxon>
        <taxon>Bacillaceae</taxon>
        <taxon>Gracilibacillus</taxon>
    </lineage>
</organism>
<dbReference type="PANTHER" id="PTHR43085">
    <property type="entry name" value="HEXOKINASE FAMILY MEMBER"/>
    <property type="match status" value="1"/>
</dbReference>
<protein>
    <submittedName>
        <fullName evidence="8">Sugar kinase</fullName>
    </submittedName>
</protein>
<dbReference type="PANTHER" id="PTHR43085:SF1">
    <property type="entry name" value="PSEUDOURIDINE KINASE-RELATED"/>
    <property type="match status" value="1"/>
</dbReference>
<dbReference type="InterPro" id="IPR002139">
    <property type="entry name" value="Ribo/fructo_kinase"/>
</dbReference>
<dbReference type="InterPro" id="IPR011611">
    <property type="entry name" value="PfkB_dom"/>
</dbReference>
<gene>
    <name evidence="8" type="ORF">DLJ74_17895</name>
</gene>
<dbReference type="InterPro" id="IPR029056">
    <property type="entry name" value="Ribokinase-like"/>
</dbReference>
<comment type="caution">
    <text evidence="8">The sequence shown here is derived from an EMBL/GenBank/DDBJ whole genome shotgun (WGS) entry which is preliminary data.</text>
</comment>
<dbReference type="EMBL" id="QGTD01000019">
    <property type="protein sequence ID" value="PWU67089.1"/>
    <property type="molecule type" value="Genomic_DNA"/>
</dbReference>
<dbReference type="Gene3D" id="3.40.1190.20">
    <property type="match status" value="1"/>
</dbReference>
<dbReference type="OrthoDB" id="9813569at2"/>
<dbReference type="AlphaFoldDB" id="A0A317KZK7"/>
<feature type="domain" description="Carbohydrate kinase PfkB" evidence="7">
    <location>
        <begin position="2"/>
        <end position="299"/>
    </location>
</feature>